<dbReference type="Pfam" id="PF10276">
    <property type="entry name" value="zf-CHCC"/>
    <property type="match status" value="1"/>
</dbReference>
<dbReference type="FunFam" id="2.60.260.40:FF:000001">
    <property type="entry name" value="NADH dehydrogenase [ubiquinone] iron-sulfur protein 6, mitochondrial"/>
    <property type="match status" value="1"/>
</dbReference>
<dbReference type="OrthoDB" id="307899at2759"/>
<reference evidence="2 3" key="1">
    <citation type="journal article" date="2020" name="Nat. Food">
        <title>A phased Vanilla planifolia genome enables genetic improvement of flavour and production.</title>
        <authorList>
            <person name="Hasing T."/>
            <person name="Tang H."/>
            <person name="Brym M."/>
            <person name="Khazi F."/>
            <person name="Huang T."/>
            <person name="Chambers A.H."/>
        </authorList>
    </citation>
    <scope>NUCLEOTIDE SEQUENCE [LARGE SCALE GENOMIC DNA]</scope>
    <source>
        <tissue evidence="2">Leaf</tissue>
    </source>
</reference>
<dbReference type="GO" id="GO:0006120">
    <property type="term" value="P:mitochondrial electron transport, NADH to ubiquinone"/>
    <property type="evidence" value="ECO:0007669"/>
    <property type="project" value="TreeGrafter"/>
</dbReference>
<dbReference type="PANTHER" id="PTHR13156:SF0">
    <property type="entry name" value="NADH DEHYDROGENASE [UBIQUINONE] IRON-SULFUR PROTEIN 6, MITOCHONDRIAL"/>
    <property type="match status" value="1"/>
</dbReference>
<dbReference type="Gene3D" id="2.60.260.40">
    <property type="entry name" value="q5lls5 like domains"/>
    <property type="match status" value="1"/>
</dbReference>
<dbReference type="Proteomes" id="UP000639772">
    <property type="component" value="Chromosome 7"/>
</dbReference>
<comment type="caution">
    <text evidence="2">The sequence shown here is derived from an EMBL/GenBank/DDBJ whole genome shotgun (WGS) entry which is preliminary data.</text>
</comment>
<dbReference type="AlphaFoldDB" id="A0A835QTV7"/>
<organism evidence="2 3">
    <name type="scientific">Vanilla planifolia</name>
    <name type="common">Vanilla</name>
    <dbReference type="NCBI Taxonomy" id="51239"/>
    <lineage>
        <taxon>Eukaryota</taxon>
        <taxon>Viridiplantae</taxon>
        <taxon>Streptophyta</taxon>
        <taxon>Embryophyta</taxon>
        <taxon>Tracheophyta</taxon>
        <taxon>Spermatophyta</taxon>
        <taxon>Magnoliopsida</taxon>
        <taxon>Liliopsida</taxon>
        <taxon>Asparagales</taxon>
        <taxon>Orchidaceae</taxon>
        <taxon>Vanilloideae</taxon>
        <taxon>Vanilleae</taxon>
        <taxon>Vanilla</taxon>
    </lineage>
</organism>
<accession>A0A835QTV7</accession>
<sequence>MAAGKLVNLLKTLDPVVFHRRWTARGINTLVSEHTTKWMQDSSKKSPMELINEVPPIKVKGRIAVCEGDSNPALGHPIEFICLDLKDPAVCKYCGLRYEQDHHHH</sequence>
<dbReference type="PANTHER" id="PTHR13156">
    <property type="entry name" value="NADH-UBIQUINONE OXIDOREDUCTASE 13 KD-A SUBUNIT"/>
    <property type="match status" value="1"/>
</dbReference>
<dbReference type="EMBL" id="JADCNM010000007">
    <property type="protein sequence ID" value="KAG0474752.1"/>
    <property type="molecule type" value="Genomic_DNA"/>
</dbReference>
<gene>
    <name evidence="2" type="ORF">HPP92_014438</name>
</gene>
<proteinExistence type="predicted"/>
<evidence type="ECO:0000313" key="3">
    <source>
        <dbReference type="Proteomes" id="UP000639772"/>
    </source>
</evidence>
<evidence type="ECO:0000259" key="1">
    <source>
        <dbReference type="Pfam" id="PF10276"/>
    </source>
</evidence>
<dbReference type="GO" id="GO:0005739">
    <property type="term" value="C:mitochondrion"/>
    <property type="evidence" value="ECO:0007669"/>
    <property type="project" value="GOC"/>
</dbReference>
<feature type="domain" description="Zinc finger CHCC-type" evidence="1">
    <location>
        <begin position="61"/>
        <end position="98"/>
    </location>
</feature>
<protein>
    <recommendedName>
        <fullName evidence="1">Zinc finger CHCC-type domain-containing protein</fullName>
    </recommendedName>
</protein>
<dbReference type="InterPro" id="IPR019401">
    <property type="entry name" value="Znf_CHCC"/>
</dbReference>
<name>A0A835QTV7_VANPL</name>
<evidence type="ECO:0000313" key="2">
    <source>
        <dbReference type="EMBL" id="KAG0474752.1"/>
    </source>
</evidence>